<name>A0ACC2XT23_9TREE</name>
<comment type="caution">
    <text evidence="1">The sequence shown here is derived from an EMBL/GenBank/DDBJ whole genome shotgun (WGS) entry which is preliminary data.</text>
</comment>
<gene>
    <name evidence="1" type="ORF">QFC24_001817</name>
</gene>
<proteinExistence type="predicted"/>
<organism evidence="1 2">
    <name type="scientific">Naganishia onofrii</name>
    <dbReference type="NCBI Taxonomy" id="1851511"/>
    <lineage>
        <taxon>Eukaryota</taxon>
        <taxon>Fungi</taxon>
        <taxon>Dikarya</taxon>
        <taxon>Basidiomycota</taxon>
        <taxon>Agaricomycotina</taxon>
        <taxon>Tremellomycetes</taxon>
        <taxon>Filobasidiales</taxon>
        <taxon>Filobasidiaceae</taxon>
        <taxon>Naganishia</taxon>
    </lineage>
</organism>
<dbReference type="EMBL" id="JASBWV010000004">
    <property type="protein sequence ID" value="KAJ9126785.1"/>
    <property type="molecule type" value="Genomic_DNA"/>
</dbReference>
<dbReference type="Proteomes" id="UP001234202">
    <property type="component" value="Unassembled WGS sequence"/>
</dbReference>
<sequence>MHDIAQTEDRWLVQPDYRDQTARDYRAGVQALQDDDLVNALRYFDMIGWLRDALSDIQMASLTASETAKNDEELAQRLLLEADIQEQLENHQAAIQVLTRGVSLLQQIGWPAQLIAVHQSHLDEMERQYLPLVCPNTKRLDSADRLPAEIMALHLETPALRESYYVSQEAMTRYIQPPSGLLPSIASIARARLPAHKLVRVELTVTLEDDLNTMGEWFQALESVEWLKITATRPLQSMPKPLAAIRSAQSFAGHQAPDLKPHNMDLKNGAHGIQHDLFRVLSHNYEWCPKLRSISLTHCVTEPSDILLYLSCRRIKGLDVAPIEEIRLDRCSYIDDLLYDMVKSDLGVSVFETQDYKWMTRRMWRQLCLDAKHQRRGQHRQ</sequence>
<accession>A0ACC2XT23</accession>
<evidence type="ECO:0000313" key="2">
    <source>
        <dbReference type="Proteomes" id="UP001234202"/>
    </source>
</evidence>
<evidence type="ECO:0000313" key="1">
    <source>
        <dbReference type="EMBL" id="KAJ9126785.1"/>
    </source>
</evidence>
<protein>
    <submittedName>
        <fullName evidence="1">Uncharacterized protein</fullName>
    </submittedName>
</protein>
<reference evidence="1" key="1">
    <citation type="submission" date="2023-04" db="EMBL/GenBank/DDBJ databases">
        <title>Draft Genome sequencing of Naganishia species isolated from polar environments using Oxford Nanopore Technology.</title>
        <authorList>
            <person name="Leo P."/>
            <person name="Venkateswaran K."/>
        </authorList>
    </citation>
    <scope>NUCLEOTIDE SEQUENCE</scope>
    <source>
        <strain evidence="1">DBVPG 5303</strain>
    </source>
</reference>
<keyword evidence="2" id="KW-1185">Reference proteome</keyword>